<keyword evidence="6 19" id="KW-0031">Aminopeptidase</keyword>
<keyword evidence="14 16" id="KW-0472">Membrane</keyword>
<dbReference type="Gene3D" id="3.40.50.1820">
    <property type="entry name" value="alpha/beta hydrolase"/>
    <property type="match status" value="1"/>
</dbReference>
<dbReference type="FunFam" id="3.40.50.1820:FF:000003">
    <property type="entry name" value="Dipeptidyl peptidase 4"/>
    <property type="match status" value="1"/>
</dbReference>
<comment type="catalytic activity">
    <reaction evidence="1">
        <text>Release of an N-terminal dipeptide, Xaa-Yaa-|-Zaa-, from a polypeptide, preferentially when Yaa is Pro, provided Zaa is neither Pro nor hydroxyproline.</text>
        <dbReference type="EC" id="3.4.14.5"/>
    </reaction>
</comment>
<keyword evidence="12" id="KW-0735">Signal-anchor</keyword>
<dbReference type="InterPro" id="IPR002471">
    <property type="entry name" value="Pept_S9_AS"/>
</dbReference>
<feature type="domain" description="Dipeptidylpeptidase IV N-terminal" evidence="18">
    <location>
        <begin position="233"/>
        <end position="608"/>
    </location>
</feature>
<dbReference type="Pfam" id="PF00930">
    <property type="entry name" value="DPPIV_N"/>
    <property type="match status" value="1"/>
</dbReference>
<dbReference type="EC" id="3.4.14.5" evidence="5"/>
<dbReference type="AlphaFoldDB" id="A0A420J1L4"/>
<keyword evidence="11" id="KW-0720">Serine protease</keyword>
<feature type="domain" description="Peptidase S9 prolyl oligopeptidase catalytic" evidence="17">
    <location>
        <begin position="693"/>
        <end position="885"/>
    </location>
</feature>
<dbReference type="GO" id="GO:0005886">
    <property type="term" value="C:plasma membrane"/>
    <property type="evidence" value="ECO:0007669"/>
    <property type="project" value="TreeGrafter"/>
</dbReference>
<evidence type="ECO:0000259" key="17">
    <source>
        <dbReference type="Pfam" id="PF00326"/>
    </source>
</evidence>
<evidence type="ECO:0000259" key="18">
    <source>
        <dbReference type="Pfam" id="PF00930"/>
    </source>
</evidence>
<dbReference type="Proteomes" id="UP000283383">
    <property type="component" value="Unassembled WGS sequence"/>
</dbReference>
<comment type="caution">
    <text evidence="19">The sequence shown here is derived from an EMBL/GenBank/DDBJ whole genome shotgun (WGS) entry which is preliminary data.</text>
</comment>
<gene>
    <name evidence="19" type="ORF">GcM3_043032</name>
</gene>
<dbReference type="Pfam" id="PF00326">
    <property type="entry name" value="Peptidase_S9"/>
    <property type="match status" value="1"/>
</dbReference>
<dbReference type="SUPFAM" id="SSF82171">
    <property type="entry name" value="DPP6 N-terminal domain-like"/>
    <property type="match status" value="1"/>
</dbReference>
<evidence type="ECO:0000256" key="10">
    <source>
        <dbReference type="ARBA" id="ARBA00022801"/>
    </source>
</evidence>
<evidence type="ECO:0000256" key="12">
    <source>
        <dbReference type="ARBA" id="ARBA00022968"/>
    </source>
</evidence>
<evidence type="ECO:0000256" key="8">
    <source>
        <dbReference type="ARBA" id="ARBA00022670"/>
    </source>
</evidence>
<dbReference type="Gene3D" id="2.140.10.30">
    <property type="entry name" value="Dipeptidylpeptidase IV, N-terminal domain"/>
    <property type="match status" value="1"/>
</dbReference>
<dbReference type="GO" id="GO:0004252">
    <property type="term" value="F:serine-type endopeptidase activity"/>
    <property type="evidence" value="ECO:0007669"/>
    <property type="project" value="InterPro"/>
</dbReference>
<evidence type="ECO:0000256" key="16">
    <source>
        <dbReference type="SAM" id="Phobius"/>
    </source>
</evidence>
<dbReference type="InterPro" id="IPR001375">
    <property type="entry name" value="Peptidase_S9_cat"/>
</dbReference>
<evidence type="ECO:0000256" key="4">
    <source>
        <dbReference type="ARBA" id="ARBA00006150"/>
    </source>
</evidence>
<evidence type="ECO:0000256" key="7">
    <source>
        <dbReference type="ARBA" id="ARBA00022554"/>
    </source>
</evidence>
<feature type="transmembrane region" description="Helical" evidence="16">
    <location>
        <begin position="103"/>
        <end position="124"/>
    </location>
</feature>
<evidence type="ECO:0000256" key="15">
    <source>
        <dbReference type="ARBA" id="ARBA00023180"/>
    </source>
</evidence>
<dbReference type="EMBL" id="MCBQ01004346">
    <property type="protein sequence ID" value="RKF80654.1"/>
    <property type="molecule type" value="Genomic_DNA"/>
</dbReference>
<dbReference type="PANTHER" id="PTHR11731:SF200">
    <property type="entry name" value="DIPEPTIDYL PEPTIDASE 10, ISOFORM B"/>
    <property type="match status" value="1"/>
</dbReference>
<evidence type="ECO:0000313" key="19">
    <source>
        <dbReference type="EMBL" id="RKF80654.1"/>
    </source>
</evidence>
<proteinExistence type="inferred from homology"/>
<organism evidence="19 20">
    <name type="scientific">Golovinomyces cichoracearum</name>
    <dbReference type="NCBI Taxonomy" id="62708"/>
    <lineage>
        <taxon>Eukaryota</taxon>
        <taxon>Fungi</taxon>
        <taxon>Dikarya</taxon>
        <taxon>Ascomycota</taxon>
        <taxon>Pezizomycotina</taxon>
        <taxon>Leotiomycetes</taxon>
        <taxon>Erysiphales</taxon>
        <taxon>Erysiphaceae</taxon>
        <taxon>Golovinomyces</taxon>
    </lineage>
</organism>
<evidence type="ECO:0000256" key="14">
    <source>
        <dbReference type="ARBA" id="ARBA00023136"/>
    </source>
</evidence>
<protein>
    <recommendedName>
        <fullName evidence="5">dipeptidyl-peptidase IV</fullName>
        <ecNumber evidence="5">3.4.14.5</ecNumber>
    </recommendedName>
</protein>
<dbReference type="PROSITE" id="PS00708">
    <property type="entry name" value="PRO_ENDOPEP_SER"/>
    <property type="match status" value="1"/>
</dbReference>
<evidence type="ECO:0000256" key="11">
    <source>
        <dbReference type="ARBA" id="ARBA00022825"/>
    </source>
</evidence>
<dbReference type="GO" id="GO:0008239">
    <property type="term" value="F:dipeptidyl-peptidase activity"/>
    <property type="evidence" value="ECO:0007669"/>
    <property type="project" value="UniProtKB-EC"/>
</dbReference>
<dbReference type="GO" id="GO:0005774">
    <property type="term" value="C:vacuolar membrane"/>
    <property type="evidence" value="ECO:0007669"/>
    <property type="project" value="UniProtKB-SubCell"/>
</dbReference>
<dbReference type="GO" id="GO:0004177">
    <property type="term" value="F:aminopeptidase activity"/>
    <property type="evidence" value="ECO:0007669"/>
    <property type="project" value="UniProtKB-KW"/>
</dbReference>
<evidence type="ECO:0000256" key="13">
    <source>
        <dbReference type="ARBA" id="ARBA00022989"/>
    </source>
</evidence>
<comment type="subcellular location">
    <subcellularLocation>
        <location evidence="3">Vacuole membrane</location>
        <topology evidence="3">Single-pass type II membrane protein</topology>
    </subcellularLocation>
</comment>
<dbReference type="InterPro" id="IPR029058">
    <property type="entry name" value="AB_hydrolase_fold"/>
</dbReference>
<sequence>MGATIANPERNSDDAASSGSAMSLLFSKIRDQAAYNISDASQGKGKTQHNIMTFEYSPRTEHYEHSDDDHVYDIDDEIDDIKAESGKFQMSLSSPVERRFRRLVLAIVLVFVGAWFVALIMFLGKHTYLRSSSTSDESLSSPVYSSGRKVTLGEVLDGQWRPRKQKISWIEGPNGEDGLLLKQASPGNDYLVVEDIKRGSKDALNAMATITLMEKSYFLVENKRLYPKDVFPSKDLKKVLITTDRHKNWRYSFYAKYWIFDVETQTAEPLDPAEPEKSIQLASWSPQSDAIVFTRDKNLMLRRLSSPTVDQITTDGGTDLFYGVPDWVYEEEVLSGNSATWWAEDGKFIAFLRTNESMVPEFPIQYFLSRPSNLRPSPGEENYPDVRRIKYPKAGAPNPIIDLLFYDFDKGDVFQAKPSESFSSDNLLITEVVWAGSTGKALIRESNRESDIMRVVLVDALSRTGKTVRIKNLQELDGGWFEVSEKTKYIPADPLLGRPDHGYIDTVVYNNFNHLGYFTPLDNPEPILLTSGDWEVENSPSAVDLKRNLIYFIATKESPIQRHVYSVRLNGTELKPLTDISMEGYYSVSFSSGSNFALLDYEGPNVPWQRVISTHGSNTEYNETLEDNSSLVNLVKKHDLPIKIYSTINVDGFDLQVLEQRPSDFSEDKTYPVLFYLYGGPGSQTVDKKFRIDFQSYVVSNLGYIVVTVDGRGTGFIGRKARAIVRGNLGYYEAHDQIEAAKVWSKKRYVDPSRIAIWGWSYGGFMTLKTLEQDAGNTFSYGMAVAPVTDWKFYDSIYTERYMQTPKHNPRGYENSSISNMTALHQNVRFLIMHGSADDNVHIQNSLTLIDKLDLAGVENYDFQIFPDSDHSISFHNANHVVYHSEFLSSNYVQPFPNHSIELNNWIINAFNGEWLKTSNPVPKTQISSK</sequence>
<accession>A0A420J1L4</accession>
<evidence type="ECO:0000313" key="20">
    <source>
        <dbReference type="Proteomes" id="UP000283383"/>
    </source>
</evidence>
<comment type="function">
    <text evidence="2">Type IV dipeptidyl-peptidase which removes N-terminal dipeptides sequentially from polypeptides having unsubstituted N-termini provided that the penultimate residue is proline.</text>
</comment>
<keyword evidence="15" id="KW-0325">Glycoprotein</keyword>
<comment type="similarity">
    <text evidence="4">Belongs to the peptidase S9B family.</text>
</comment>
<dbReference type="SUPFAM" id="SSF53474">
    <property type="entry name" value="alpha/beta-Hydrolases"/>
    <property type="match status" value="1"/>
</dbReference>
<reference evidence="19 20" key="1">
    <citation type="journal article" date="2018" name="BMC Genomics">
        <title>Comparative genome analyses reveal sequence features reflecting distinct modes of host-adaptation between dicot and monocot powdery mildew.</title>
        <authorList>
            <person name="Wu Y."/>
            <person name="Ma X."/>
            <person name="Pan Z."/>
            <person name="Kale S.D."/>
            <person name="Song Y."/>
            <person name="King H."/>
            <person name="Zhang Q."/>
            <person name="Presley C."/>
            <person name="Deng X."/>
            <person name="Wei C.I."/>
            <person name="Xiao S."/>
        </authorList>
    </citation>
    <scope>NUCLEOTIDE SEQUENCE [LARGE SCALE GENOMIC DNA]</scope>
    <source>
        <strain evidence="19">UMSG3</strain>
    </source>
</reference>
<keyword evidence="8" id="KW-0645">Protease</keyword>
<dbReference type="InterPro" id="IPR002469">
    <property type="entry name" value="Peptidase_S9B_N"/>
</dbReference>
<dbReference type="InterPro" id="IPR050278">
    <property type="entry name" value="Serine_Prot_S9B/DPPIV"/>
</dbReference>
<evidence type="ECO:0000256" key="5">
    <source>
        <dbReference type="ARBA" id="ARBA00012062"/>
    </source>
</evidence>
<evidence type="ECO:0000256" key="3">
    <source>
        <dbReference type="ARBA" id="ARBA00004576"/>
    </source>
</evidence>
<evidence type="ECO:0000256" key="1">
    <source>
        <dbReference type="ARBA" id="ARBA00001257"/>
    </source>
</evidence>
<keyword evidence="13 16" id="KW-1133">Transmembrane helix</keyword>
<keyword evidence="20" id="KW-1185">Reference proteome</keyword>
<evidence type="ECO:0000256" key="9">
    <source>
        <dbReference type="ARBA" id="ARBA00022692"/>
    </source>
</evidence>
<evidence type="ECO:0000256" key="2">
    <source>
        <dbReference type="ARBA" id="ARBA00002218"/>
    </source>
</evidence>
<dbReference type="STRING" id="62708.A0A420J1L4"/>
<dbReference type="GO" id="GO:0006508">
    <property type="term" value="P:proteolysis"/>
    <property type="evidence" value="ECO:0007669"/>
    <property type="project" value="UniProtKB-KW"/>
</dbReference>
<keyword evidence="10" id="KW-0378">Hydrolase</keyword>
<keyword evidence="7" id="KW-0926">Vacuole</keyword>
<evidence type="ECO:0000256" key="6">
    <source>
        <dbReference type="ARBA" id="ARBA00022438"/>
    </source>
</evidence>
<name>A0A420J1L4_9PEZI</name>
<dbReference type="PANTHER" id="PTHR11731">
    <property type="entry name" value="PROTEASE FAMILY S9B,C DIPEPTIDYL-PEPTIDASE IV-RELATED"/>
    <property type="match status" value="1"/>
</dbReference>
<keyword evidence="9 16" id="KW-0812">Transmembrane</keyword>